<dbReference type="Gene3D" id="1.20.1220.20">
    <property type="entry name" value="Uncharcterised protein PF01724"/>
    <property type="match status" value="1"/>
</dbReference>
<reference evidence="1 2" key="1">
    <citation type="submission" date="2019-12" db="EMBL/GenBank/DDBJ databases">
        <title>Novel species isolated from a subtropical stream in China.</title>
        <authorList>
            <person name="Lu H."/>
        </authorList>
    </citation>
    <scope>NUCLEOTIDE SEQUENCE [LARGE SCALE GENOMIC DNA]</scope>
    <source>
        <strain evidence="1 2">FT107W</strain>
    </source>
</reference>
<dbReference type="Proteomes" id="UP000484875">
    <property type="component" value="Unassembled WGS sequence"/>
</dbReference>
<dbReference type="AlphaFoldDB" id="A0A845H915"/>
<dbReference type="Pfam" id="PF01724">
    <property type="entry name" value="DUF29"/>
    <property type="match status" value="1"/>
</dbReference>
<sequence length="143" mass="16778">MSNLYEDDIIAWSEQQAALLRAGQWSQLDIDNIAEEIEDVGKSEKRELQSRQSVLLTHLLKWKYQPGRRGSSWVRTIREQRAAVAADLVQYPHLKPLLSDPQWFRQVYRRARIDAEAQTHLPDLPDELPWTVEQLLDPDFFPE</sequence>
<dbReference type="InterPro" id="IPR002636">
    <property type="entry name" value="DUF29"/>
</dbReference>
<organism evidence="1 2">
    <name type="scientific">Duganella vulcania</name>
    <dbReference type="NCBI Taxonomy" id="2692166"/>
    <lineage>
        <taxon>Bacteria</taxon>
        <taxon>Pseudomonadati</taxon>
        <taxon>Pseudomonadota</taxon>
        <taxon>Betaproteobacteria</taxon>
        <taxon>Burkholderiales</taxon>
        <taxon>Oxalobacteraceae</taxon>
        <taxon>Telluria group</taxon>
        <taxon>Duganella</taxon>
    </lineage>
</organism>
<gene>
    <name evidence="1" type="ORF">GTP81_01915</name>
</gene>
<evidence type="ECO:0000313" key="2">
    <source>
        <dbReference type="Proteomes" id="UP000484875"/>
    </source>
</evidence>
<comment type="caution">
    <text evidence="1">The sequence shown here is derived from an EMBL/GenBank/DDBJ whole genome shotgun (WGS) entry which is preliminary data.</text>
</comment>
<dbReference type="PANTHER" id="PTHR34235">
    <property type="entry name" value="SLR1203 PROTEIN-RELATED"/>
    <property type="match status" value="1"/>
</dbReference>
<dbReference type="RefSeq" id="WP_161088333.1">
    <property type="nucleotide sequence ID" value="NZ_WWCV01000002.1"/>
</dbReference>
<evidence type="ECO:0000313" key="1">
    <source>
        <dbReference type="EMBL" id="MYN15502.1"/>
    </source>
</evidence>
<dbReference type="EMBL" id="WWCV01000002">
    <property type="protein sequence ID" value="MYN15502.1"/>
    <property type="molecule type" value="Genomic_DNA"/>
</dbReference>
<keyword evidence="2" id="KW-1185">Reference proteome</keyword>
<protein>
    <submittedName>
        <fullName evidence="1">DUF29 family protein</fullName>
    </submittedName>
</protein>
<accession>A0A845H915</accession>
<name>A0A845H915_9BURK</name>
<proteinExistence type="predicted"/>